<feature type="compositionally biased region" description="Polar residues" evidence="1">
    <location>
        <begin position="61"/>
        <end position="71"/>
    </location>
</feature>
<dbReference type="AlphaFoldDB" id="A0A564TIB3"/>
<dbReference type="InterPro" id="IPR003343">
    <property type="entry name" value="Big_2"/>
</dbReference>
<protein>
    <submittedName>
        <fullName evidence="4">Bacterial Ig-like domain (Group 2)</fullName>
    </submittedName>
</protein>
<dbReference type="InterPro" id="IPR008964">
    <property type="entry name" value="Invasin/intimin_cell_adhesion"/>
</dbReference>
<reference evidence="4 5" key="1">
    <citation type="submission" date="2019-07" db="EMBL/GenBank/DDBJ databases">
        <authorList>
            <person name="Hibberd C M."/>
            <person name="Gehrig L. J."/>
            <person name="Chang H.-W."/>
            <person name="Venkatesh S."/>
        </authorList>
    </citation>
    <scope>NUCLEOTIDE SEQUENCE [LARGE SCALE GENOMIC DNA]</scope>
    <source>
        <strain evidence="4">Dorea_longicatena_SSTS_Bg7063</strain>
    </source>
</reference>
<dbReference type="Proteomes" id="UP000398619">
    <property type="component" value="Unassembled WGS sequence"/>
</dbReference>
<feature type="domain" description="BIG2" evidence="3">
    <location>
        <begin position="272"/>
        <end position="350"/>
    </location>
</feature>
<feature type="signal peptide" evidence="2">
    <location>
        <begin position="1"/>
        <end position="27"/>
    </location>
</feature>
<sequence length="1051" mass="113145">MKHNSKQFLALFMAVSMAVAPVSGVYAEDQNAAVENAVNANVQDSAEAGQTEPDANDRQTENSTVADTSQEAVKEAGENQPAAGKTQDTMTAQSGTKVENKENSAVKNQAAVQNTQKDEASSQAEMDGEDGIFNDLTDISGTEGDLKDGEYSVDADHFSFAGGSGKVTISCQKVIVKDGKATAWIYISSAKYDKVWVKVNGKQTRYEAKSEGSGVVFKIPVDLNKQMKIMTHTMAMSSGKNIEYTINIAIPENAVPSTPSTPEQTVITKLSFKEGTELSMENGEVQKLTPVFTPELTSGEEEPDVTWTSSNTDVVTVAKAGTRAELTAVKAGTAEITATFTNFEGTELEATCKVTVTASETENKTLTDGNYQVDVDTGNKMFKVTNCILTSEKGKMYAVITLSGTGYDYLYMGPAADAAEAAAKDYISYVADEAGKYTYKIPVESLDKGIAVAAHSIKNDKWYDRTLIFSSASAKRIIADGTYQVNAEAGGKMFRVTDCVMTVKNGQMTAAVTLSGQGYNRIYLGNVNNASDDEKNWILPDSLLAEQYTFQIPVEKLDEVMTIAVHTTKSNKWDTRTLTFHSEGMTKIADSNNGNASNGNNGSNGSLTPGGNNNNPGNGSNGNNQGNAENNNGNSGTTGNNTTNNGKPDQESKYESDLNKSTARVNSTTGLKDGVYTPDSFSWSGGTGKVSITCSKVTVTGGQAYATITFSSPHYQYVKANGNVYYPSAKTGSSTSFVIPVELNKNNSVVGMTTAMSTAHEIKYTIFVYIAEAAKANASARANGKEVTVIGANGNDSSKTATANKKMDEVAPEIIGLEYQSETKAEYAKYFKIYHYDQGITLLEIDMSKKTGRKAAGKKWKEASEISGLNPAEQEQAALYLNNVVKYLIVPENAEIPAGLDKEVIVVRQPADHVYAGSNKTISLMGELGQLDKVTTVGVKKNKCKNETIKEKMAEKEVIYAGTSGKLNYKKLVKNKCNLALLSSSVLPEKRSSKKAAKKKMTAYRKMTEKMTLLQIPVIVDRAKDEKGKDAQKEWEKVYQVILGCDGQSAE</sequence>
<feature type="chain" id="PRO_5021703819" evidence="2">
    <location>
        <begin position="28"/>
        <end position="1051"/>
    </location>
</feature>
<proteinExistence type="predicted"/>
<gene>
    <name evidence="4" type="ORF">DLSSTS7063_00121</name>
</gene>
<feature type="region of interest" description="Disordered" evidence="1">
    <location>
        <begin position="40"/>
        <end position="135"/>
    </location>
</feature>
<evidence type="ECO:0000256" key="2">
    <source>
        <dbReference type="SAM" id="SignalP"/>
    </source>
</evidence>
<evidence type="ECO:0000259" key="3">
    <source>
        <dbReference type="SMART" id="SM00635"/>
    </source>
</evidence>
<feature type="compositionally biased region" description="Polar residues" evidence="1">
    <location>
        <begin position="659"/>
        <end position="670"/>
    </location>
</feature>
<evidence type="ECO:0000313" key="4">
    <source>
        <dbReference type="EMBL" id="VUX07023.1"/>
    </source>
</evidence>
<feature type="compositionally biased region" description="Low complexity" evidence="1">
    <location>
        <begin position="591"/>
        <end position="646"/>
    </location>
</feature>
<evidence type="ECO:0000256" key="1">
    <source>
        <dbReference type="SAM" id="MobiDB-lite"/>
    </source>
</evidence>
<organism evidence="4 5">
    <name type="scientific">Dorea longicatena</name>
    <dbReference type="NCBI Taxonomy" id="88431"/>
    <lineage>
        <taxon>Bacteria</taxon>
        <taxon>Bacillati</taxon>
        <taxon>Bacillota</taxon>
        <taxon>Clostridia</taxon>
        <taxon>Lachnospirales</taxon>
        <taxon>Lachnospiraceae</taxon>
        <taxon>Dorea</taxon>
    </lineage>
</organism>
<feature type="compositionally biased region" description="Basic and acidic residues" evidence="1">
    <location>
        <begin position="648"/>
        <end position="658"/>
    </location>
</feature>
<dbReference type="Pfam" id="PF02368">
    <property type="entry name" value="Big_2"/>
    <property type="match status" value="1"/>
</dbReference>
<dbReference type="RefSeq" id="WP_186290199.1">
    <property type="nucleotide sequence ID" value="NZ_CABHNM010000034.1"/>
</dbReference>
<accession>A0A564TIB3</accession>
<dbReference type="SMART" id="SM00635">
    <property type="entry name" value="BID_2"/>
    <property type="match status" value="1"/>
</dbReference>
<dbReference type="Gene3D" id="2.60.40.1080">
    <property type="match status" value="1"/>
</dbReference>
<keyword evidence="2" id="KW-0732">Signal</keyword>
<evidence type="ECO:0000313" key="5">
    <source>
        <dbReference type="Proteomes" id="UP000398619"/>
    </source>
</evidence>
<feature type="compositionally biased region" description="Polar residues" evidence="1">
    <location>
        <begin position="86"/>
        <end position="97"/>
    </location>
</feature>
<feature type="compositionally biased region" description="Polar residues" evidence="1">
    <location>
        <begin position="105"/>
        <end position="115"/>
    </location>
</feature>
<dbReference type="EMBL" id="CABHNM010000034">
    <property type="protein sequence ID" value="VUX07023.1"/>
    <property type="molecule type" value="Genomic_DNA"/>
</dbReference>
<feature type="region of interest" description="Disordered" evidence="1">
    <location>
        <begin position="588"/>
        <end position="676"/>
    </location>
</feature>
<name>A0A564TIB3_9FIRM</name>
<dbReference type="SUPFAM" id="SSF49373">
    <property type="entry name" value="Invasin/intimin cell-adhesion fragments"/>
    <property type="match status" value="1"/>
</dbReference>